<dbReference type="AlphaFoldDB" id="A0A2U1FD22"/>
<dbReference type="InterPro" id="IPR036249">
    <property type="entry name" value="Thioredoxin-like_sf"/>
</dbReference>
<evidence type="ECO:0000256" key="4">
    <source>
        <dbReference type="ARBA" id="ARBA00023157"/>
    </source>
</evidence>
<dbReference type="GO" id="GO:0016853">
    <property type="term" value="F:isomerase activity"/>
    <property type="evidence" value="ECO:0007669"/>
    <property type="project" value="UniProtKB-KW"/>
</dbReference>
<feature type="chain" id="PRO_5015606390" evidence="6">
    <location>
        <begin position="29"/>
        <end position="195"/>
    </location>
</feature>
<keyword evidence="4" id="KW-1015">Disulfide bond</keyword>
<dbReference type="GO" id="GO:0016209">
    <property type="term" value="F:antioxidant activity"/>
    <property type="evidence" value="ECO:0007669"/>
    <property type="project" value="InterPro"/>
</dbReference>
<gene>
    <name evidence="8" type="ORF">C8D89_105171</name>
</gene>
<dbReference type="InterPro" id="IPR050553">
    <property type="entry name" value="Thioredoxin_ResA/DsbE_sf"/>
</dbReference>
<dbReference type="InterPro" id="IPR017937">
    <property type="entry name" value="Thioredoxin_CS"/>
</dbReference>
<dbReference type="PROSITE" id="PS51352">
    <property type="entry name" value="THIOREDOXIN_2"/>
    <property type="match status" value="1"/>
</dbReference>
<dbReference type="InterPro" id="IPR013766">
    <property type="entry name" value="Thioredoxin_domain"/>
</dbReference>
<evidence type="ECO:0000313" key="8">
    <source>
        <dbReference type="EMBL" id="PVZ10095.1"/>
    </source>
</evidence>
<evidence type="ECO:0000256" key="3">
    <source>
        <dbReference type="ARBA" id="ARBA00022968"/>
    </source>
</evidence>
<evidence type="ECO:0000256" key="1">
    <source>
        <dbReference type="ARBA" id="ARBA00004196"/>
    </source>
</evidence>
<dbReference type="Proteomes" id="UP000245639">
    <property type="component" value="Unassembled WGS sequence"/>
</dbReference>
<feature type="signal peptide" evidence="6">
    <location>
        <begin position="1"/>
        <end position="28"/>
    </location>
</feature>
<comment type="caution">
    <text evidence="8">The sequence shown here is derived from an EMBL/GenBank/DDBJ whole genome shotgun (WGS) entry which is preliminary data.</text>
</comment>
<proteinExistence type="predicted"/>
<evidence type="ECO:0000256" key="6">
    <source>
        <dbReference type="SAM" id="SignalP"/>
    </source>
</evidence>
<dbReference type="PANTHER" id="PTHR42852:SF6">
    <property type="entry name" value="THIOL:DISULFIDE INTERCHANGE PROTEIN DSBE"/>
    <property type="match status" value="1"/>
</dbReference>
<protein>
    <submittedName>
        <fullName evidence="8">Thiol-disulfide isomerase/thioredoxin</fullName>
    </submittedName>
</protein>
<name>A0A2U1FD22_9PSEU</name>
<reference evidence="8 9" key="1">
    <citation type="submission" date="2018-04" db="EMBL/GenBank/DDBJ databases">
        <title>Genomic Encyclopedia of Type Strains, Phase IV (KMG-IV): sequencing the most valuable type-strain genomes for metagenomic binning, comparative biology and taxonomic classification.</title>
        <authorList>
            <person name="Goeker M."/>
        </authorList>
    </citation>
    <scope>NUCLEOTIDE SEQUENCE [LARGE SCALE GENOMIC DNA]</scope>
    <source>
        <strain evidence="8 9">DSM 45771</strain>
    </source>
</reference>
<organism evidence="8 9">
    <name type="scientific">Actinomycetospora cinnamomea</name>
    <dbReference type="NCBI Taxonomy" id="663609"/>
    <lineage>
        <taxon>Bacteria</taxon>
        <taxon>Bacillati</taxon>
        <taxon>Actinomycetota</taxon>
        <taxon>Actinomycetes</taxon>
        <taxon>Pseudonocardiales</taxon>
        <taxon>Pseudonocardiaceae</taxon>
        <taxon>Actinomycetospora</taxon>
    </lineage>
</organism>
<keyword evidence="3" id="KW-0735">Signal-anchor</keyword>
<dbReference type="Gene3D" id="3.40.30.10">
    <property type="entry name" value="Glutaredoxin"/>
    <property type="match status" value="1"/>
</dbReference>
<dbReference type="PROSITE" id="PS00194">
    <property type="entry name" value="THIOREDOXIN_1"/>
    <property type="match status" value="1"/>
</dbReference>
<dbReference type="PROSITE" id="PS51257">
    <property type="entry name" value="PROKAR_LIPOPROTEIN"/>
    <property type="match status" value="1"/>
</dbReference>
<evidence type="ECO:0000256" key="5">
    <source>
        <dbReference type="ARBA" id="ARBA00023284"/>
    </source>
</evidence>
<dbReference type="EMBL" id="QEKW01000005">
    <property type="protein sequence ID" value="PVZ10095.1"/>
    <property type="molecule type" value="Genomic_DNA"/>
</dbReference>
<evidence type="ECO:0000313" key="9">
    <source>
        <dbReference type="Proteomes" id="UP000245639"/>
    </source>
</evidence>
<evidence type="ECO:0000259" key="7">
    <source>
        <dbReference type="PROSITE" id="PS51352"/>
    </source>
</evidence>
<dbReference type="GO" id="GO:0017004">
    <property type="term" value="P:cytochrome complex assembly"/>
    <property type="evidence" value="ECO:0007669"/>
    <property type="project" value="UniProtKB-KW"/>
</dbReference>
<keyword evidence="2" id="KW-0201">Cytochrome c-type biogenesis</keyword>
<comment type="subcellular location">
    <subcellularLocation>
        <location evidence="1">Cell envelope</location>
    </subcellularLocation>
</comment>
<keyword evidence="6" id="KW-0732">Signal</keyword>
<keyword evidence="9" id="KW-1185">Reference proteome</keyword>
<dbReference type="PANTHER" id="PTHR42852">
    <property type="entry name" value="THIOL:DISULFIDE INTERCHANGE PROTEIN DSBE"/>
    <property type="match status" value="1"/>
</dbReference>
<dbReference type="SUPFAM" id="SSF52833">
    <property type="entry name" value="Thioredoxin-like"/>
    <property type="match status" value="1"/>
</dbReference>
<dbReference type="Pfam" id="PF00578">
    <property type="entry name" value="AhpC-TSA"/>
    <property type="match status" value="1"/>
</dbReference>
<sequence>MTVRAVLVLLAGLLLVAGCSLSSGPADGAFVFGGTGGRTTVTYDPPASRGVLPPVSGESLLEPGRQLSTADYRGQVVVLNVWGSWCGPCRAEADALDQVALASAPQGVQFLGIDVRDQRQAAADFVRDRGVVYPSIYDPPGRSLLALRGYPRNAVPSTIVLDRSHRVAAVFLTAVLASDLQPVVDRVAAEPVPAS</sequence>
<evidence type="ECO:0000256" key="2">
    <source>
        <dbReference type="ARBA" id="ARBA00022748"/>
    </source>
</evidence>
<dbReference type="GO" id="GO:0016491">
    <property type="term" value="F:oxidoreductase activity"/>
    <property type="evidence" value="ECO:0007669"/>
    <property type="project" value="InterPro"/>
</dbReference>
<keyword evidence="8" id="KW-0413">Isomerase</keyword>
<keyword evidence="5" id="KW-0676">Redox-active center</keyword>
<dbReference type="GO" id="GO:0030313">
    <property type="term" value="C:cell envelope"/>
    <property type="evidence" value="ECO:0007669"/>
    <property type="project" value="UniProtKB-SubCell"/>
</dbReference>
<accession>A0A2U1FD22</accession>
<dbReference type="CDD" id="cd02966">
    <property type="entry name" value="TlpA_like_family"/>
    <property type="match status" value="1"/>
</dbReference>
<dbReference type="InterPro" id="IPR000866">
    <property type="entry name" value="AhpC/TSA"/>
</dbReference>
<feature type="domain" description="Thioredoxin" evidence="7">
    <location>
        <begin position="41"/>
        <end position="189"/>
    </location>
</feature>
<keyword evidence="3" id="KW-0812">Transmembrane</keyword>